<evidence type="ECO:0000313" key="1">
    <source>
        <dbReference type="EMBL" id="TYC18406.1"/>
    </source>
</evidence>
<organism evidence="1 2">
    <name type="scientific">Actinomadura syzygii</name>
    <dbReference type="NCBI Taxonomy" id="1427538"/>
    <lineage>
        <taxon>Bacteria</taxon>
        <taxon>Bacillati</taxon>
        <taxon>Actinomycetota</taxon>
        <taxon>Actinomycetes</taxon>
        <taxon>Streptosporangiales</taxon>
        <taxon>Thermomonosporaceae</taxon>
        <taxon>Actinomadura</taxon>
    </lineage>
</organism>
<dbReference type="RefSeq" id="WP_148347639.1">
    <property type="nucleotide sequence ID" value="NZ_JBHSBF010000019.1"/>
</dbReference>
<comment type="caution">
    <text evidence="1">The sequence shown here is derived from an EMBL/GenBank/DDBJ whole genome shotgun (WGS) entry which is preliminary data.</text>
</comment>
<dbReference type="AlphaFoldDB" id="A0A5D0UKT1"/>
<evidence type="ECO:0000313" key="2">
    <source>
        <dbReference type="Proteomes" id="UP000322634"/>
    </source>
</evidence>
<proteinExistence type="predicted"/>
<reference evidence="1 2" key="1">
    <citation type="submission" date="2019-08" db="EMBL/GenBank/DDBJ databases">
        <title>Actinomadura sp. nov. CYP1-5 isolated from mountain soil.</title>
        <authorList>
            <person name="Songsumanus A."/>
            <person name="Kuncharoen N."/>
            <person name="Kudo T."/>
            <person name="Yuki M."/>
            <person name="Igarashi Y."/>
            <person name="Tanasupawat S."/>
        </authorList>
    </citation>
    <scope>NUCLEOTIDE SEQUENCE [LARGE SCALE GENOMIC DNA]</scope>
    <source>
        <strain evidence="1 2">GKU157</strain>
    </source>
</reference>
<dbReference type="Proteomes" id="UP000322634">
    <property type="component" value="Unassembled WGS sequence"/>
</dbReference>
<protein>
    <submittedName>
        <fullName evidence="1">Uncharacterized protein</fullName>
    </submittedName>
</protein>
<name>A0A5D0UKT1_9ACTN</name>
<dbReference type="OrthoDB" id="3483564at2"/>
<accession>A0A5D0UKT1</accession>
<sequence>MPEDERDGDKDEQMRTAIEGCASLLGAGEAARIPVVAGSAFQKCLGRHGVKVPSAGEWLRLNPGEDPVLAAALRRC</sequence>
<gene>
    <name evidence="1" type="ORF">FXF65_01180</name>
</gene>
<dbReference type="EMBL" id="VSFF01000001">
    <property type="protein sequence ID" value="TYC18406.1"/>
    <property type="molecule type" value="Genomic_DNA"/>
</dbReference>
<keyword evidence="2" id="KW-1185">Reference proteome</keyword>